<accession>A0A6N2NGQ7</accession>
<keyword evidence="1" id="KW-0472">Membrane</keyword>
<organism evidence="2">
    <name type="scientific">Salix viminalis</name>
    <name type="common">Common osier</name>
    <name type="synonym">Basket willow</name>
    <dbReference type="NCBI Taxonomy" id="40686"/>
    <lineage>
        <taxon>Eukaryota</taxon>
        <taxon>Viridiplantae</taxon>
        <taxon>Streptophyta</taxon>
        <taxon>Embryophyta</taxon>
        <taxon>Tracheophyta</taxon>
        <taxon>Spermatophyta</taxon>
        <taxon>Magnoliopsida</taxon>
        <taxon>eudicotyledons</taxon>
        <taxon>Gunneridae</taxon>
        <taxon>Pentapetalae</taxon>
        <taxon>rosids</taxon>
        <taxon>fabids</taxon>
        <taxon>Malpighiales</taxon>
        <taxon>Salicaceae</taxon>
        <taxon>Saliceae</taxon>
        <taxon>Salix</taxon>
    </lineage>
</organism>
<evidence type="ECO:0000313" key="2">
    <source>
        <dbReference type="EMBL" id="VFU60939.1"/>
    </source>
</evidence>
<keyword evidence="1" id="KW-1133">Transmembrane helix</keyword>
<dbReference type="PANTHER" id="PTHR34379">
    <property type="entry name" value="OS07G0553800 PROTEIN"/>
    <property type="match status" value="1"/>
</dbReference>
<name>A0A6N2NGQ7_SALVM</name>
<evidence type="ECO:0000256" key="1">
    <source>
        <dbReference type="SAM" id="Phobius"/>
    </source>
</evidence>
<keyword evidence="1" id="KW-0812">Transmembrane</keyword>
<dbReference type="EMBL" id="CAADRP010002085">
    <property type="protein sequence ID" value="VFU60939.1"/>
    <property type="molecule type" value="Genomic_DNA"/>
</dbReference>
<dbReference type="InterPro" id="IPR040411">
    <property type="entry name" value="At5g23160-like"/>
</dbReference>
<proteinExistence type="predicted"/>
<reference evidence="2" key="1">
    <citation type="submission" date="2019-03" db="EMBL/GenBank/DDBJ databases">
        <authorList>
            <person name="Mank J."/>
            <person name="Almeida P."/>
        </authorList>
    </citation>
    <scope>NUCLEOTIDE SEQUENCE</scope>
    <source>
        <strain evidence="2">78183</strain>
    </source>
</reference>
<dbReference type="AlphaFoldDB" id="A0A6N2NGQ7"/>
<protein>
    <submittedName>
        <fullName evidence="2">Uncharacterized protein</fullName>
    </submittedName>
</protein>
<dbReference type="PANTHER" id="PTHR34379:SF15">
    <property type="entry name" value="PROTEIN, PUTATIVE-RELATED"/>
    <property type="match status" value="1"/>
</dbReference>
<sequence length="224" mass="25508">MDQLLLDHSKRWCCLKHLGRGKKEDMKRLVSNYSLLSDDNSSSCSTSISSSKNSLIRRSPKKNFSRVIKAVFFETIMLKRVRDGKGSQCQEHSNANKVLINTDHQVNEANLVRSSSISEPRKLSRIKKNSKNPDQELEFKARNMDKSGIFLLLLSLTVMVLWGKLCANFIEVAFMLKVHGFCLLNLESGYSRAAPSYSNNSSIFSTISMKFKLRIYSEMPTTLR</sequence>
<gene>
    <name evidence="2" type="ORF">SVIM_LOCUS453715</name>
</gene>
<feature type="transmembrane region" description="Helical" evidence="1">
    <location>
        <begin position="149"/>
        <end position="170"/>
    </location>
</feature>